<accession>A0A0C9YZ80</accession>
<protein>
    <submittedName>
        <fullName evidence="1">Uncharacterized protein</fullName>
    </submittedName>
</protein>
<sequence length="118" mass="13271">EPKVTVDPAPSLLILHEPSAYFLNDQIQCPSTLSSYLLLVAHARAITEYFSSQESNPARSTSLLVFDSRLEQLKLPLFRVPSELAFDAQQERDNNPRPEAVLSTAKRYFDMVGTFQGQ</sequence>
<gene>
    <name evidence="1" type="ORF">PISMIDRAFT_82285</name>
</gene>
<dbReference type="HOGENOM" id="CLU_1943251_0_0_1"/>
<reference evidence="1 2" key="1">
    <citation type="submission" date="2014-04" db="EMBL/GenBank/DDBJ databases">
        <authorList>
            <consortium name="DOE Joint Genome Institute"/>
            <person name="Kuo A."/>
            <person name="Kohler A."/>
            <person name="Costa M.D."/>
            <person name="Nagy L.G."/>
            <person name="Floudas D."/>
            <person name="Copeland A."/>
            <person name="Barry K.W."/>
            <person name="Cichocki N."/>
            <person name="Veneault-Fourrey C."/>
            <person name="LaButti K."/>
            <person name="Lindquist E.A."/>
            <person name="Lipzen A."/>
            <person name="Lundell T."/>
            <person name="Morin E."/>
            <person name="Murat C."/>
            <person name="Sun H."/>
            <person name="Tunlid A."/>
            <person name="Henrissat B."/>
            <person name="Grigoriev I.V."/>
            <person name="Hibbett D.S."/>
            <person name="Martin F."/>
            <person name="Nordberg H.P."/>
            <person name="Cantor M.N."/>
            <person name="Hua S.X."/>
        </authorList>
    </citation>
    <scope>NUCLEOTIDE SEQUENCE [LARGE SCALE GENOMIC DNA]</scope>
    <source>
        <strain evidence="1 2">441</strain>
    </source>
</reference>
<keyword evidence="2" id="KW-1185">Reference proteome</keyword>
<dbReference type="OrthoDB" id="3224367at2759"/>
<dbReference type="Proteomes" id="UP000054018">
    <property type="component" value="Unassembled WGS sequence"/>
</dbReference>
<proteinExistence type="predicted"/>
<feature type="non-terminal residue" evidence="1">
    <location>
        <position position="118"/>
    </location>
</feature>
<feature type="non-terminal residue" evidence="1">
    <location>
        <position position="1"/>
    </location>
</feature>
<evidence type="ECO:0000313" key="2">
    <source>
        <dbReference type="Proteomes" id="UP000054018"/>
    </source>
</evidence>
<organism evidence="1 2">
    <name type="scientific">Pisolithus microcarpus 441</name>
    <dbReference type="NCBI Taxonomy" id="765257"/>
    <lineage>
        <taxon>Eukaryota</taxon>
        <taxon>Fungi</taxon>
        <taxon>Dikarya</taxon>
        <taxon>Basidiomycota</taxon>
        <taxon>Agaricomycotina</taxon>
        <taxon>Agaricomycetes</taxon>
        <taxon>Agaricomycetidae</taxon>
        <taxon>Boletales</taxon>
        <taxon>Sclerodermatineae</taxon>
        <taxon>Pisolithaceae</taxon>
        <taxon>Pisolithus</taxon>
    </lineage>
</organism>
<dbReference type="AlphaFoldDB" id="A0A0C9YZ80"/>
<evidence type="ECO:0000313" key="1">
    <source>
        <dbReference type="EMBL" id="KIK30475.1"/>
    </source>
</evidence>
<name>A0A0C9YZ80_9AGAM</name>
<dbReference type="EMBL" id="KN833686">
    <property type="protein sequence ID" value="KIK30475.1"/>
    <property type="molecule type" value="Genomic_DNA"/>
</dbReference>
<dbReference type="STRING" id="765257.A0A0C9YZ80"/>
<reference evidence="2" key="2">
    <citation type="submission" date="2015-01" db="EMBL/GenBank/DDBJ databases">
        <title>Evolutionary Origins and Diversification of the Mycorrhizal Mutualists.</title>
        <authorList>
            <consortium name="DOE Joint Genome Institute"/>
            <consortium name="Mycorrhizal Genomics Consortium"/>
            <person name="Kohler A."/>
            <person name="Kuo A."/>
            <person name="Nagy L.G."/>
            <person name="Floudas D."/>
            <person name="Copeland A."/>
            <person name="Barry K.W."/>
            <person name="Cichocki N."/>
            <person name="Veneault-Fourrey C."/>
            <person name="LaButti K."/>
            <person name="Lindquist E.A."/>
            <person name="Lipzen A."/>
            <person name="Lundell T."/>
            <person name="Morin E."/>
            <person name="Murat C."/>
            <person name="Riley R."/>
            <person name="Ohm R."/>
            <person name="Sun H."/>
            <person name="Tunlid A."/>
            <person name="Henrissat B."/>
            <person name="Grigoriev I.V."/>
            <person name="Hibbett D.S."/>
            <person name="Martin F."/>
        </authorList>
    </citation>
    <scope>NUCLEOTIDE SEQUENCE [LARGE SCALE GENOMIC DNA]</scope>
    <source>
        <strain evidence="2">441</strain>
    </source>
</reference>